<protein>
    <submittedName>
        <fullName evidence="1">Uncharacterized protein</fullName>
    </submittedName>
</protein>
<sequence>MNVTSGTTTILSVGLHPTALDYSRIPGLDEETLTARIAAGDRALHDAGLDVVSCLLPADPDTAETVLRGCAADTPFAVVMIGAGLRVSPEHTLLFERIVNVVNALSPGVKYCFNTSPETTLDAIRRWVQPKVR</sequence>
<organism evidence="1 2">
    <name type="scientific">Nocardia jinanensis</name>
    <dbReference type="NCBI Taxonomy" id="382504"/>
    <lineage>
        <taxon>Bacteria</taxon>
        <taxon>Bacillati</taxon>
        <taxon>Actinomycetota</taxon>
        <taxon>Actinomycetes</taxon>
        <taxon>Mycobacteriales</taxon>
        <taxon>Nocardiaceae</taxon>
        <taxon>Nocardia</taxon>
    </lineage>
</organism>
<gene>
    <name evidence="1" type="ORF">GCM10011588_26370</name>
</gene>
<evidence type="ECO:0000313" key="2">
    <source>
        <dbReference type="Proteomes" id="UP000638263"/>
    </source>
</evidence>
<reference evidence="1" key="2">
    <citation type="submission" date="2020-09" db="EMBL/GenBank/DDBJ databases">
        <authorList>
            <person name="Sun Q."/>
            <person name="Zhou Y."/>
        </authorList>
    </citation>
    <scope>NUCLEOTIDE SEQUENCE</scope>
    <source>
        <strain evidence="1">CGMCC 4.3508</strain>
    </source>
</reference>
<reference evidence="1" key="1">
    <citation type="journal article" date="2014" name="Int. J. Syst. Evol. Microbiol.">
        <title>Complete genome sequence of Corynebacterium casei LMG S-19264T (=DSM 44701T), isolated from a smear-ripened cheese.</title>
        <authorList>
            <consortium name="US DOE Joint Genome Institute (JGI-PGF)"/>
            <person name="Walter F."/>
            <person name="Albersmeier A."/>
            <person name="Kalinowski J."/>
            <person name="Ruckert C."/>
        </authorList>
    </citation>
    <scope>NUCLEOTIDE SEQUENCE</scope>
    <source>
        <strain evidence="1">CGMCC 4.3508</strain>
    </source>
</reference>
<dbReference type="EMBL" id="BMMH01000004">
    <property type="protein sequence ID" value="GGL10633.1"/>
    <property type="molecule type" value="Genomic_DNA"/>
</dbReference>
<accession>A0A917RKB7</accession>
<name>A0A917RKB7_9NOCA</name>
<comment type="caution">
    <text evidence="1">The sequence shown here is derived from an EMBL/GenBank/DDBJ whole genome shotgun (WGS) entry which is preliminary data.</text>
</comment>
<dbReference type="Proteomes" id="UP000638263">
    <property type="component" value="Unassembled WGS sequence"/>
</dbReference>
<keyword evidence="2" id="KW-1185">Reference proteome</keyword>
<dbReference type="AlphaFoldDB" id="A0A917RKB7"/>
<evidence type="ECO:0000313" key="1">
    <source>
        <dbReference type="EMBL" id="GGL10633.1"/>
    </source>
</evidence>
<dbReference type="RefSeq" id="WP_058853972.1">
    <property type="nucleotide sequence ID" value="NZ_BMMH01000004.1"/>
</dbReference>
<proteinExistence type="predicted"/>